<sequence>MAATATAASIGTTVGVSAAQGAANKGGQHAVDHAHEKGAKHGLGGKMEKGLGTVVCSGKLKEKGRAKEMEGREERQEGDAEGRKG</sequence>
<accession>S7Q7Q0</accession>
<feature type="region of interest" description="Disordered" evidence="1">
    <location>
        <begin position="21"/>
        <end position="85"/>
    </location>
</feature>
<dbReference type="KEGG" id="gtr:GLOTRDRAFT_128786"/>
<keyword evidence="3" id="KW-1185">Reference proteome</keyword>
<feature type="compositionally biased region" description="Basic and acidic residues" evidence="1">
    <location>
        <begin position="30"/>
        <end position="39"/>
    </location>
</feature>
<organism evidence="2 3">
    <name type="scientific">Gloeophyllum trabeum (strain ATCC 11539 / FP-39264 / Madison 617)</name>
    <name type="common">Brown rot fungus</name>
    <dbReference type="NCBI Taxonomy" id="670483"/>
    <lineage>
        <taxon>Eukaryota</taxon>
        <taxon>Fungi</taxon>
        <taxon>Dikarya</taxon>
        <taxon>Basidiomycota</taxon>
        <taxon>Agaricomycotina</taxon>
        <taxon>Agaricomycetes</taxon>
        <taxon>Gloeophyllales</taxon>
        <taxon>Gloeophyllaceae</taxon>
        <taxon>Gloeophyllum</taxon>
    </lineage>
</organism>
<evidence type="ECO:0000313" key="3">
    <source>
        <dbReference type="Proteomes" id="UP000030669"/>
    </source>
</evidence>
<dbReference type="OrthoDB" id="10441416at2759"/>
<protein>
    <submittedName>
        <fullName evidence="2">Uncharacterized protein</fullName>
    </submittedName>
</protein>
<gene>
    <name evidence="2" type="ORF">GLOTRDRAFT_128786</name>
</gene>
<dbReference type="GeneID" id="19301786"/>
<reference evidence="2 3" key="1">
    <citation type="journal article" date="2012" name="Science">
        <title>The Paleozoic origin of enzymatic lignin decomposition reconstructed from 31 fungal genomes.</title>
        <authorList>
            <person name="Floudas D."/>
            <person name="Binder M."/>
            <person name="Riley R."/>
            <person name="Barry K."/>
            <person name="Blanchette R.A."/>
            <person name="Henrissat B."/>
            <person name="Martinez A.T."/>
            <person name="Otillar R."/>
            <person name="Spatafora J.W."/>
            <person name="Yadav J.S."/>
            <person name="Aerts A."/>
            <person name="Benoit I."/>
            <person name="Boyd A."/>
            <person name="Carlson A."/>
            <person name="Copeland A."/>
            <person name="Coutinho P.M."/>
            <person name="de Vries R.P."/>
            <person name="Ferreira P."/>
            <person name="Findley K."/>
            <person name="Foster B."/>
            <person name="Gaskell J."/>
            <person name="Glotzer D."/>
            <person name="Gorecki P."/>
            <person name="Heitman J."/>
            <person name="Hesse C."/>
            <person name="Hori C."/>
            <person name="Igarashi K."/>
            <person name="Jurgens J.A."/>
            <person name="Kallen N."/>
            <person name="Kersten P."/>
            <person name="Kohler A."/>
            <person name="Kuees U."/>
            <person name="Kumar T.K.A."/>
            <person name="Kuo A."/>
            <person name="LaButti K."/>
            <person name="Larrondo L.F."/>
            <person name="Lindquist E."/>
            <person name="Ling A."/>
            <person name="Lombard V."/>
            <person name="Lucas S."/>
            <person name="Lundell T."/>
            <person name="Martin R."/>
            <person name="McLaughlin D.J."/>
            <person name="Morgenstern I."/>
            <person name="Morin E."/>
            <person name="Murat C."/>
            <person name="Nagy L.G."/>
            <person name="Nolan M."/>
            <person name="Ohm R.A."/>
            <person name="Patyshakuliyeva A."/>
            <person name="Rokas A."/>
            <person name="Ruiz-Duenas F.J."/>
            <person name="Sabat G."/>
            <person name="Salamov A."/>
            <person name="Samejima M."/>
            <person name="Schmutz J."/>
            <person name="Slot J.C."/>
            <person name="St John F."/>
            <person name="Stenlid J."/>
            <person name="Sun H."/>
            <person name="Sun S."/>
            <person name="Syed K."/>
            <person name="Tsang A."/>
            <person name="Wiebenga A."/>
            <person name="Young D."/>
            <person name="Pisabarro A."/>
            <person name="Eastwood D.C."/>
            <person name="Martin F."/>
            <person name="Cullen D."/>
            <person name="Grigoriev I.V."/>
            <person name="Hibbett D.S."/>
        </authorList>
    </citation>
    <scope>NUCLEOTIDE SEQUENCE [LARGE SCALE GENOMIC DNA]</scope>
    <source>
        <strain evidence="2 3">ATCC 11539</strain>
    </source>
</reference>
<name>S7Q7Q0_GLOTA</name>
<proteinExistence type="predicted"/>
<dbReference type="HOGENOM" id="CLU_2512847_0_0_1"/>
<dbReference type="AlphaFoldDB" id="S7Q7Q0"/>
<evidence type="ECO:0000256" key="1">
    <source>
        <dbReference type="SAM" id="MobiDB-lite"/>
    </source>
</evidence>
<dbReference type="RefSeq" id="XP_007865636.1">
    <property type="nucleotide sequence ID" value="XM_007867445.1"/>
</dbReference>
<feature type="compositionally biased region" description="Basic and acidic residues" evidence="1">
    <location>
        <begin position="59"/>
        <end position="85"/>
    </location>
</feature>
<dbReference type="Proteomes" id="UP000030669">
    <property type="component" value="Unassembled WGS sequence"/>
</dbReference>
<dbReference type="EMBL" id="KB469301">
    <property type="protein sequence ID" value="EPQ55557.1"/>
    <property type="molecule type" value="Genomic_DNA"/>
</dbReference>
<evidence type="ECO:0000313" key="2">
    <source>
        <dbReference type="EMBL" id="EPQ55557.1"/>
    </source>
</evidence>